<dbReference type="AlphaFoldDB" id="B9Y487"/>
<reference evidence="2 3" key="1">
    <citation type="submission" date="2008-12" db="EMBL/GenBank/DDBJ databases">
        <authorList>
            <person name="Fulton L."/>
            <person name="Clifton S."/>
            <person name="Fulton B."/>
            <person name="Xu J."/>
            <person name="Minx P."/>
            <person name="Pepin K.H."/>
            <person name="Johnson M."/>
            <person name="Bhonagiri V."/>
            <person name="Nash W.E."/>
            <person name="Mardis E.R."/>
            <person name="Wilson R.K."/>
        </authorList>
    </citation>
    <scope>NUCLEOTIDE SEQUENCE [LARGE SCALE GENOMIC DNA]</scope>
    <source>
        <strain evidence="2 3">DSM 12042</strain>
    </source>
</reference>
<dbReference type="EMBL" id="ACCF01000045">
    <property type="protein sequence ID" value="EEF69192.1"/>
    <property type="molecule type" value="Genomic_DNA"/>
</dbReference>
<reference evidence="2 3" key="2">
    <citation type="submission" date="2009-02" db="EMBL/GenBank/DDBJ databases">
        <title>Draft genome sequence of Holdemania filiformis DSM 12042.</title>
        <authorList>
            <person name="Sudarsanam P."/>
            <person name="Ley R."/>
            <person name="Guruge J."/>
            <person name="Turnbaugh P.J."/>
            <person name="Mahowald M."/>
            <person name="Liep D."/>
            <person name="Gordon J."/>
        </authorList>
    </citation>
    <scope>NUCLEOTIDE SEQUENCE [LARGE SCALE GENOMIC DNA]</scope>
    <source>
        <strain evidence="2 3">DSM 12042</strain>
    </source>
</reference>
<gene>
    <name evidence="2" type="ORF">HOLDEFILI_00618</name>
</gene>
<evidence type="ECO:0000313" key="2">
    <source>
        <dbReference type="EMBL" id="EEF69192.1"/>
    </source>
</evidence>
<evidence type="ECO:0000313" key="3">
    <source>
        <dbReference type="Proteomes" id="UP000005950"/>
    </source>
</evidence>
<dbReference type="HOGENOM" id="CLU_170093_1_0_9"/>
<evidence type="ECO:0000259" key="1">
    <source>
        <dbReference type="Pfam" id="PF24693"/>
    </source>
</evidence>
<dbReference type="InterPro" id="IPR056077">
    <property type="entry name" value="DUF7660"/>
</dbReference>
<name>B9Y487_9FIRM</name>
<proteinExistence type="predicted"/>
<sequence>MKRFRISGIEELLRKEGMNEMKTEEECGWIEKISTISKKEEFIRFLEDLSSDYQQHFEEWENTTISDYLRQMASWIEDDSTSPSSNIAWTEVDFQVLAKILYMGKLYE</sequence>
<comment type="caution">
    <text evidence="2">The sequence shown here is derived from an EMBL/GenBank/DDBJ whole genome shotgun (WGS) entry which is preliminary data.</text>
</comment>
<protein>
    <recommendedName>
        <fullName evidence="1">DUF7660 domain-containing protein</fullName>
    </recommendedName>
</protein>
<dbReference type="Pfam" id="PF24693">
    <property type="entry name" value="DUF7660"/>
    <property type="match status" value="1"/>
</dbReference>
<accession>B9Y487</accession>
<dbReference type="STRING" id="545696.HOLDEFILI_00618"/>
<feature type="domain" description="DUF7660" evidence="1">
    <location>
        <begin position="39"/>
        <end position="108"/>
    </location>
</feature>
<dbReference type="Proteomes" id="UP000005950">
    <property type="component" value="Unassembled WGS sequence"/>
</dbReference>
<organism evidence="2 3">
    <name type="scientific">Holdemania filiformis DSM 12042</name>
    <dbReference type="NCBI Taxonomy" id="545696"/>
    <lineage>
        <taxon>Bacteria</taxon>
        <taxon>Bacillati</taxon>
        <taxon>Bacillota</taxon>
        <taxon>Erysipelotrichia</taxon>
        <taxon>Erysipelotrichales</taxon>
        <taxon>Erysipelotrichaceae</taxon>
        <taxon>Holdemania</taxon>
    </lineage>
</organism>